<dbReference type="AlphaFoldDB" id="A0A1Q5T4D6"/>
<sequence length="72" mass="8197">MAHIDPLIIARDGDLLIVVSDTLNQITNRDHQPHQDDLASRTRLPKGDLQYTSFQVSSDRLAMESRYFEAAE</sequence>
<comment type="caution">
    <text evidence="1">The sequence shown here is derived from an EMBL/GenBank/DDBJ whole genome shotgun (WGS) entry which is preliminary data.</text>
</comment>
<proteinExistence type="predicted"/>
<dbReference type="EMBL" id="MNBE01000707">
    <property type="protein sequence ID" value="OKO95089.1"/>
    <property type="molecule type" value="Genomic_DNA"/>
</dbReference>
<gene>
    <name evidence="1" type="ORF">PENSUB_11331</name>
</gene>
<keyword evidence="2" id="KW-1185">Reference proteome</keyword>
<reference evidence="1 2" key="1">
    <citation type="submission" date="2016-10" db="EMBL/GenBank/DDBJ databases">
        <title>Genome sequence of the ascomycete fungus Penicillium subrubescens.</title>
        <authorList>
            <person name="De Vries R.P."/>
            <person name="Peng M."/>
            <person name="Dilokpimol A."/>
            <person name="Hilden K."/>
            <person name="Makela M.R."/>
            <person name="Grigoriev I."/>
            <person name="Riley R."/>
            <person name="Granchi Z."/>
        </authorList>
    </citation>
    <scope>NUCLEOTIDE SEQUENCE [LARGE SCALE GENOMIC DNA]</scope>
    <source>
        <strain evidence="1 2">CBS 132785</strain>
    </source>
</reference>
<accession>A0A1Q5T4D6</accession>
<organism evidence="1 2">
    <name type="scientific">Penicillium subrubescens</name>
    <dbReference type="NCBI Taxonomy" id="1316194"/>
    <lineage>
        <taxon>Eukaryota</taxon>
        <taxon>Fungi</taxon>
        <taxon>Dikarya</taxon>
        <taxon>Ascomycota</taxon>
        <taxon>Pezizomycotina</taxon>
        <taxon>Eurotiomycetes</taxon>
        <taxon>Eurotiomycetidae</taxon>
        <taxon>Eurotiales</taxon>
        <taxon>Aspergillaceae</taxon>
        <taxon>Penicillium</taxon>
    </lineage>
</organism>
<dbReference type="Proteomes" id="UP000186955">
    <property type="component" value="Unassembled WGS sequence"/>
</dbReference>
<evidence type="ECO:0000313" key="2">
    <source>
        <dbReference type="Proteomes" id="UP000186955"/>
    </source>
</evidence>
<protein>
    <submittedName>
        <fullName evidence="1">Uncharacterized protein</fullName>
    </submittedName>
</protein>
<name>A0A1Q5T4D6_9EURO</name>
<evidence type="ECO:0000313" key="1">
    <source>
        <dbReference type="EMBL" id="OKO95089.1"/>
    </source>
</evidence>